<name>A0ABR2QGM3_9ROSI</name>
<gene>
    <name evidence="1" type="ORF">V6N11_065241</name>
</gene>
<accession>A0ABR2QGM3</accession>
<sequence>MTKIPSRTVEILASCHALVFVDNKLIPNLDIPAPGVGDPPEKVALKGIDWSYKSDEKAILKRNFNALLGDEFII</sequence>
<organism evidence="1 2">
    <name type="scientific">Hibiscus sabdariffa</name>
    <name type="common">roselle</name>
    <dbReference type="NCBI Taxonomy" id="183260"/>
    <lineage>
        <taxon>Eukaryota</taxon>
        <taxon>Viridiplantae</taxon>
        <taxon>Streptophyta</taxon>
        <taxon>Embryophyta</taxon>
        <taxon>Tracheophyta</taxon>
        <taxon>Spermatophyta</taxon>
        <taxon>Magnoliopsida</taxon>
        <taxon>eudicotyledons</taxon>
        <taxon>Gunneridae</taxon>
        <taxon>Pentapetalae</taxon>
        <taxon>rosids</taxon>
        <taxon>malvids</taxon>
        <taxon>Malvales</taxon>
        <taxon>Malvaceae</taxon>
        <taxon>Malvoideae</taxon>
        <taxon>Hibiscus</taxon>
    </lineage>
</organism>
<dbReference type="EMBL" id="JBBPBN010000039">
    <property type="protein sequence ID" value="KAK8999744.1"/>
    <property type="molecule type" value="Genomic_DNA"/>
</dbReference>
<evidence type="ECO:0000313" key="2">
    <source>
        <dbReference type="Proteomes" id="UP001396334"/>
    </source>
</evidence>
<protein>
    <submittedName>
        <fullName evidence="1">Uncharacterized protein</fullName>
    </submittedName>
</protein>
<proteinExistence type="predicted"/>
<evidence type="ECO:0000313" key="1">
    <source>
        <dbReference type="EMBL" id="KAK8999744.1"/>
    </source>
</evidence>
<comment type="caution">
    <text evidence="1">The sequence shown here is derived from an EMBL/GenBank/DDBJ whole genome shotgun (WGS) entry which is preliminary data.</text>
</comment>
<dbReference type="Proteomes" id="UP001396334">
    <property type="component" value="Unassembled WGS sequence"/>
</dbReference>
<keyword evidence="2" id="KW-1185">Reference proteome</keyword>
<reference evidence="1 2" key="1">
    <citation type="journal article" date="2024" name="G3 (Bethesda)">
        <title>Genome assembly of Hibiscus sabdariffa L. provides insights into metabolisms of medicinal natural products.</title>
        <authorList>
            <person name="Kim T."/>
        </authorList>
    </citation>
    <scope>NUCLEOTIDE SEQUENCE [LARGE SCALE GENOMIC DNA]</scope>
    <source>
        <strain evidence="1">TK-2024</strain>
        <tissue evidence="1">Old leaves</tissue>
    </source>
</reference>